<dbReference type="GO" id="GO:0003729">
    <property type="term" value="F:mRNA binding"/>
    <property type="evidence" value="ECO:0007669"/>
    <property type="project" value="TreeGrafter"/>
</dbReference>
<dbReference type="InterPro" id="IPR043145">
    <property type="entry name" value="Znf_ZZ_sf"/>
</dbReference>
<keyword evidence="7" id="KW-1185">Reference proteome</keyword>
<comment type="caution">
    <text evidence="6">The sequence shown here is derived from an EMBL/GenBank/DDBJ whole genome shotgun (WGS) entry which is preliminary data.</text>
</comment>
<dbReference type="GO" id="GO:0006511">
    <property type="term" value="P:ubiquitin-dependent protein catabolic process"/>
    <property type="evidence" value="ECO:0007669"/>
    <property type="project" value="TreeGrafter"/>
</dbReference>
<dbReference type="GO" id="GO:0003725">
    <property type="term" value="F:double-stranded RNA binding"/>
    <property type="evidence" value="ECO:0007669"/>
    <property type="project" value="TreeGrafter"/>
</dbReference>
<name>A0A1R2C753_9CILI</name>
<dbReference type="InterPro" id="IPR017907">
    <property type="entry name" value="Znf_RING_CS"/>
</dbReference>
<accession>A0A1R2C753</accession>
<dbReference type="SUPFAM" id="SSF57889">
    <property type="entry name" value="Cysteine-rich domain"/>
    <property type="match status" value="2"/>
</dbReference>
<sequence length="418" mass="49390">MECSVCFEMYNSSTKQPIVLECGHTLCKECIQDIMKKMKECPMDRESITKPLNQLKINYSLLEILSAIKSFNTNEETKTPKDNHKQVETIEEIHKLPQYLCCSKMHQMEYREETSTYYLIKFGTYNIFCDYCKSTWQGGSWHCNQCNFDICETCKSDQLKKECLEDDCDMKCWNEHQLYYYTNTVEFYSRKNEIIGYVKCQKCYFNITDSSYSCRICNFDLCLQCKNDIIMPKKQKCPNNHYLTYKFLAYRDYLICNNCDIKFTISSYSCINCNYNLCSSCFTSENLIQTLSEKCPSGHNLVYSDHQIQLYKALYNTEEFTCNSCGNKFITKKNYHCSPCEYDLCDNCYNILHKGMENGINKVCKRNHVLKYYHDSSIYYRGEVYCRICNKSRNKIGSFHCRKCQYDICIPCAGEFIL</sequence>
<dbReference type="PANTHER" id="PTHR13139">
    <property type="entry name" value="RING FINGER AND CCCH-TYPE ZINC FINGER DOMAIN-CONTAINING PROTEIN"/>
    <property type="match status" value="1"/>
</dbReference>
<evidence type="ECO:0000313" key="6">
    <source>
        <dbReference type="EMBL" id="OMJ84811.1"/>
    </source>
</evidence>
<reference evidence="6 7" key="1">
    <citation type="submission" date="2016-11" db="EMBL/GenBank/DDBJ databases">
        <title>The macronuclear genome of Stentor coeruleus: a giant cell with tiny introns.</title>
        <authorList>
            <person name="Slabodnick M."/>
            <person name="Ruby J.G."/>
            <person name="Reiff S.B."/>
            <person name="Swart E.C."/>
            <person name="Gosai S."/>
            <person name="Prabakaran S."/>
            <person name="Witkowska E."/>
            <person name="Larue G.E."/>
            <person name="Fisher S."/>
            <person name="Freeman R.M."/>
            <person name="Gunawardena J."/>
            <person name="Chu W."/>
            <person name="Stover N.A."/>
            <person name="Gregory B.D."/>
            <person name="Nowacki M."/>
            <person name="Derisi J."/>
            <person name="Roy S.W."/>
            <person name="Marshall W.F."/>
            <person name="Sood P."/>
        </authorList>
    </citation>
    <scope>NUCLEOTIDE SEQUENCE [LARGE SCALE GENOMIC DNA]</scope>
    <source>
        <strain evidence="6">WM001</strain>
    </source>
</reference>
<evidence type="ECO:0000256" key="3">
    <source>
        <dbReference type="ARBA" id="ARBA00022833"/>
    </source>
</evidence>
<dbReference type="OrthoDB" id="282150at2759"/>
<dbReference type="PROSITE" id="PS50089">
    <property type="entry name" value="ZF_RING_2"/>
    <property type="match status" value="1"/>
</dbReference>
<dbReference type="GO" id="GO:0000288">
    <property type="term" value="P:nuclear-transcribed mRNA catabolic process, deadenylation-dependent decay"/>
    <property type="evidence" value="ECO:0007669"/>
    <property type="project" value="TreeGrafter"/>
</dbReference>
<evidence type="ECO:0000259" key="5">
    <source>
        <dbReference type="PROSITE" id="PS50089"/>
    </source>
</evidence>
<dbReference type="Pfam" id="PF00569">
    <property type="entry name" value="ZZ"/>
    <property type="match status" value="1"/>
</dbReference>
<dbReference type="Gene3D" id="3.30.60.90">
    <property type="match status" value="1"/>
</dbReference>
<feature type="domain" description="RING-type" evidence="5">
    <location>
        <begin position="3"/>
        <end position="45"/>
    </location>
</feature>
<dbReference type="GO" id="GO:0035613">
    <property type="term" value="F:RNA stem-loop binding"/>
    <property type="evidence" value="ECO:0007669"/>
    <property type="project" value="TreeGrafter"/>
</dbReference>
<keyword evidence="1" id="KW-0479">Metal-binding</keyword>
<dbReference type="InterPro" id="IPR052249">
    <property type="entry name" value="Roquin_domain"/>
</dbReference>
<dbReference type="InterPro" id="IPR000433">
    <property type="entry name" value="Znf_ZZ"/>
</dbReference>
<evidence type="ECO:0000256" key="4">
    <source>
        <dbReference type="PROSITE-ProRule" id="PRU00175"/>
    </source>
</evidence>
<dbReference type="GO" id="GO:0061630">
    <property type="term" value="F:ubiquitin protein ligase activity"/>
    <property type="evidence" value="ECO:0007669"/>
    <property type="project" value="TreeGrafter"/>
</dbReference>
<dbReference type="SMART" id="SM00291">
    <property type="entry name" value="ZnF_ZZ"/>
    <property type="match status" value="4"/>
</dbReference>
<dbReference type="GO" id="GO:0010494">
    <property type="term" value="C:cytoplasmic stress granule"/>
    <property type="evidence" value="ECO:0007669"/>
    <property type="project" value="TreeGrafter"/>
</dbReference>
<dbReference type="InterPro" id="IPR001841">
    <property type="entry name" value="Znf_RING"/>
</dbReference>
<dbReference type="SMART" id="SM00184">
    <property type="entry name" value="RING"/>
    <property type="match status" value="1"/>
</dbReference>
<evidence type="ECO:0000256" key="1">
    <source>
        <dbReference type="ARBA" id="ARBA00022723"/>
    </source>
</evidence>
<evidence type="ECO:0000313" key="7">
    <source>
        <dbReference type="Proteomes" id="UP000187209"/>
    </source>
</evidence>
<dbReference type="GO" id="GO:0008270">
    <property type="term" value="F:zinc ion binding"/>
    <property type="evidence" value="ECO:0007669"/>
    <property type="project" value="UniProtKB-KW"/>
</dbReference>
<dbReference type="SUPFAM" id="SSF57850">
    <property type="entry name" value="RING/U-box"/>
    <property type="match status" value="2"/>
</dbReference>
<gene>
    <name evidence="6" type="ORF">SteCoe_13998</name>
</gene>
<dbReference type="PROSITE" id="PS00518">
    <property type="entry name" value="ZF_RING_1"/>
    <property type="match status" value="1"/>
</dbReference>
<dbReference type="Gene3D" id="3.30.40.10">
    <property type="entry name" value="Zinc/RING finger domain, C3HC4 (zinc finger)"/>
    <property type="match status" value="1"/>
</dbReference>
<proteinExistence type="predicted"/>
<evidence type="ECO:0000256" key="2">
    <source>
        <dbReference type="ARBA" id="ARBA00022771"/>
    </source>
</evidence>
<dbReference type="Proteomes" id="UP000187209">
    <property type="component" value="Unassembled WGS sequence"/>
</dbReference>
<dbReference type="InterPro" id="IPR013083">
    <property type="entry name" value="Znf_RING/FYVE/PHD"/>
</dbReference>
<dbReference type="EMBL" id="MPUH01000257">
    <property type="protein sequence ID" value="OMJ84811.1"/>
    <property type="molecule type" value="Genomic_DNA"/>
</dbReference>
<keyword evidence="2 4" id="KW-0863">Zinc-finger</keyword>
<dbReference type="GO" id="GO:0000209">
    <property type="term" value="P:protein polyubiquitination"/>
    <property type="evidence" value="ECO:0007669"/>
    <property type="project" value="TreeGrafter"/>
</dbReference>
<dbReference type="AlphaFoldDB" id="A0A1R2C753"/>
<dbReference type="InterPro" id="IPR046349">
    <property type="entry name" value="C1-like_sf"/>
</dbReference>
<organism evidence="6 7">
    <name type="scientific">Stentor coeruleus</name>
    <dbReference type="NCBI Taxonomy" id="5963"/>
    <lineage>
        <taxon>Eukaryota</taxon>
        <taxon>Sar</taxon>
        <taxon>Alveolata</taxon>
        <taxon>Ciliophora</taxon>
        <taxon>Postciliodesmatophora</taxon>
        <taxon>Heterotrichea</taxon>
        <taxon>Heterotrichida</taxon>
        <taxon>Stentoridae</taxon>
        <taxon>Stentor</taxon>
    </lineage>
</organism>
<protein>
    <recommendedName>
        <fullName evidence="5">RING-type domain-containing protein</fullName>
    </recommendedName>
</protein>
<dbReference type="PANTHER" id="PTHR13139:SF54">
    <property type="entry name" value="RING-TYPE E3 UBIQUITIN TRANSFERASE"/>
    <property type="match status" value="1"/>
</dbReference>
<dbReference type="Pfam" id="PF14634">
    <property type="entry name" value="zf-RING_5"/>
    <property type="match status" value="1"/>
</dbReference>
<keyword evidence="3" id="KW-0862">Zinc</keyword>